<accession>A0A0G3BML0</accession>
<evidence type="ECO:0000313" key="2">
    <source>
        <dbReference type="Proteomes" id="UP000035352"/>
    </source>
</evidence>
<dbReference type="PATRIC" id="fig|413882.6.peg.4137"/>
<gene>
    <name evidence="1" type="ORF">AAW51_3961</name>
</gene>
<name>A0A0G3BML0_9BURK</name>
<organism evidence="1 2">
    <name type="scientific">Caldimonas brevitalea</name>
    <dbReference type="NCBI Taxonomy" id="413882"/>
    <lineage>
        <taxon>Bacteria</taxon>
        <taxon>Pseudomonadati</taxon>
        <taxon>Pseudomonadota</taxon>
        <taxon>Betaproteobacteria</taxon>
        <taxon>Burkholderiales</taxon>
        <taxon>Sphaerotilaceae</taxon>
        <taxon>Caldimonas</taxon>
    </lineage>
</organism>
<dbReference type="EMBL" id="CP011371">
    <property type="protein sequence ID" value="AKJ30652.1"/>
    <property type="molecule type" value="Genomic_DNA"/>
</dbReference>
<keyword evidence="2" id="KW-1185">Reference proteome</keyword>
<proteinExistence type="predicted"/>
<dbReference type="STRING" id="413882.AAW51_3961"/>
<dbReference type="KEGG" id="pbh:AAW51_3961"/>
<dbReference type="Proteomes" id="UP000035352">
    <property type="component" value="Chromosome"/>
</dbReference>
<sequence>MTDTTLSVLTGAELTVTELAPLPALLALSVAELAALPALKKAEIQQQLATAATWLRQAEQKFDAALQTAYGDVCRRVLQESGRDFGTAHGRDGVVRITFDLPKRVKWDQQQLHQLAERIVAGGEKVEHYIDAKLSISEAKFKSWPPSLQEQFAPARTVEPGKASITLHLDPKESL</sequence>
<protein>
    <submittedName>
        <fullName evidence="1">Uncharacterized protein</fullName>
    </submittedName>
</protein>
<dbReference type="AlphaFoldDB" id="A0A0G3BML0"/>
<dbReference type="RefSeq" id="WP_238947645.1">
    <property type="nucleotide sequence ID" value="NZ_CP011371.1"/>
</dbReference>
<reference evidence="1 2" key="1">
    <citation type="submission" date="2015-05" db="EMBL/GenBank/DDBJ databases">
        <authorList>
            <person name="Tang B."/>
            <person name="Yu Y."/>
        </authorList>
    </citation>
    <scope>NUCLEOTIDE SEQUENCE [LARGE SCALE GENOMIC DNA]</scope>
    <source>
        <strain evidence="1 2">DSM 7029</strain>
    </source>
</reference>
<evidence type="ECO:0000313" key="1">
    <source>
        <dbReference type="EMBL" id="AKJ30652.1"/>
    </source>
</evidence>